<comment type="similarity">
    <text evidence="1">Belongs to the phD/YefM antitoxin family.</text>
</comment>
<evidence type="ECO:0000313" key="4">
    <source>
        <dbReference type="Proteomes" id="UP001223586"/>
    </source>
</evidence>
<evidence type="ECO:0000256" key="2">
    <source>
        <dbReference type="SAM" id="MobiDB-lite"/>
    </source>
</evidence>
<evidence type="ECO:0000313" key="3">
    <source>
        <dbReference type="EMBL" id="MDQ0175926.1"/>
    </source>
</evidence>
<comment type="caution">
    <text evidence="3">The sequence shown here is derived from an EMBL/GenBank/DDBJ whole genome shotgun (WGS) entry which is preliminary data.</text>
</comment>
<name>A0ABT9WRK1_9BACI</name>
<accession>A0ABT9WRK1</accession>
<feature type="region of interest" description="Disordered" evidence="2">
    <location>
        <begin position="81"/>
        <end position="120"/>
    </location>
</feature>
<dbReference type="Proteomes" id="UP001223586">
    <property type="component" value="Unassembled WGS sequence"/>
</dbReference>
<evidence type="ECO:0000256" key="1">
    <source>
        <dbReference type="ARBA" id="ARBA00009981"/>
    </source>
</evidence>
<feature type="compositionally biased region" description="Acidic residues" evidence="2">
    <location>
        <begin position="110"/>
        <end position="120"/>
    </location>
</feature>
<sequence length="120" mass="14298">MGIVIKKPNFNVDQVTSVSYAAKRFGEIRKKAKQLPKFISENNKVDTVVLDYIEYEKMYVELESLRELAWEYKVMRRIQEADENPNQSTSLRDVMEEDEYKEYRSMNADEIPDDELFEED</sequence>
<gene>
    <name evidence="3" type="ORF">J2S08_001762</name>
</gene>
<dbReference type="SUPFAM" id="SSF143120">
    <property type="entry name" value="YefM-like"/>
    <property type="match status" value="1"/>
</dbReference>
<proteinExistence type="inferred from homology"/>
<dbReference type="EMBL" id="JAUSTT010000009">
    <property type="protein sequence ID" value="MDQ0175926.1"/>
    <property type="molecule type" value="Genomic_DNA"/>
</dbReference>
<organism evidence="3 4">
    <name type="scientific">Bacillus chungangensis</name>
    <dbReference type="NCBI Taxonomy" id="587633"/>
    <lineage>
        <taxon>Bacteria</taxon>
        <taxon>Bacillati</taxon>
        <taxon>Bacillota</taxon>
        <taxon>Bacilli</taxon>
        <taxon>Bacillales</taxon>
        <taxon>Bacillaceae</taxon>
        <taxon>Bacillus</taxon>
    </lineage>
</organism>
<evidence type="ECO:0008006" key="5">
    <source>
        <dbReference type="Google" id="ProtNLM"/>
    </source>
</evidence>
<dbReference type="RefSeq" id="WP_307228659.1">
    <property type="nucleotide sequence ID" value="NZ_JAUSTT010000009.1"/>
</dbReference>
<keyword evidence="4" id="KW-1185">Reference proteome</keyword>
<protein>
    <recommendedName>
        <fullName evidence="5">Type II toxin-antitoxin system Phd/YefM family antitoxin</fullName>
    </recommendedName>
</protein>
<dbReference type="InterPro" id="IPR036165">
    <property type="entry name" value="YefM-like_sf"/>
</dbReference>
<reference evidence="3 4" key="1">
    <citation type="submission" date="2023-07" db="EMBL/GenBank/DDBJ databases">
        <title>Genomic Encyclopedia of Type Strains, Phase IV (KMG-IV): sequencing the most valuable type-strain genomes for metagenomic binning, comparative biology and taxonomic classification.</title>
        <authorList>
            <person name="Goeker M."/>
        </authorList>
    </citation>
    <scope>NUCLEOTIDE SEQUENCE [LARGE SCALE GENOMIC DNA]</scope>
    <source>
        <strain evidence="3 4">DSM 23837</strain>
    </source>
</reference>